<dbReference type="Pfam" id="PF00215">
    <property type="entry name" value="OMPdecase"/>
    <property type="match status" value="1"/>
</dbReference>
<dbReference type="Gene3D" id="3.20.20.70">
    <property type="entry name" value="Aldolase class I"/>
    <property type="match status" value="1"/>
</dbReference>
<accession>A0A244CFG4</accession>
<comment type="similarity">
    <text evidence="8 9">Belongs to the OMP decarboxylase family. Type 1 subfamily.</text>
</comment>
<evidence type="ECO:0000256" key="3">
    <source>
        <dbReference type="ARBA" id="ARBA00011738"/>
    </source>
</evidence>
<dbReference type="Proteomes" id="UP000464749">
    <property type="component" value="Chromosome"/>
</dbReference>
<evidence type="ECO:0000256" key="5">
    <source>
        <dbReference type="ARBA" id="ARBA00022975"/>
    </source>
</evidence>
<dbReference type="NCBIfam" id="NF001273">
    <property type="entry name" value="PRK00230.1"/>
    <property type="match status" value="1"/>
</dbReference>
<feature type="active site" description="Proton donor" evidence="9">
    <location>
        <position position="62"/>
    </location>
</feature>
<dbReference type="EMBL" id="NIBB01000004">
    <property type="protein sequence ID" value="PAB53632.1"/>
    <property type="molecule type" value="Genomic_DNA"/>
</dbReference>
<dbReference type="PROSITE" id="PS00156">
    <property type="entry name" value="OMPDECASE"/>
    <property type="match status" value="1"/>
</dbReference>
<dbReference type="HAMAP" id="MF_01200_B">
    <property type="entry name" value="OMPdecase_type1_B"/>
    <property type="match status" value="1"/>
</dbReference>
<dbReference type="SUPFAM" id="SSF51366">
    <property type="entry name" value="Ribulose-phoshate binding barrel"/>
    <property type="match status" value="1"/>
</dbReference>
<dbReference type="InterPro" id="IPR001754">
    <property type="entry name" value="OMPdeCOase_dom"/>
</dbReference>
<dbReference type="AlphaFoldDB" id="A0A244CFG4"/>
<comment type="pathway">
    <text evidence="2 9 12">Pyrimidine metabolism; UMP biosynthesis via de novo pathway; UMP from orotate: step 2/2.</text>
</comment>
<evidence type="ECO:0000256" key="6">
    <source>
        <dbReference type="ARBA" id="ARBA00023239"/>
    </source>
</evidence>
<reference evidence="17 20" key="2">
    <citation type="submission" date="2019-06" db="EMBL/GenBank/DDBJ databases">
        <title>Whole genome sequencing of Lactobacillus johnsonii strain G2A.</title>
        <authorList>
            <person name="Conlan S."/>
            <person name="Thomas P.J."/>
            <person name="Mullikin J."/>
            <person name="Singer J."/>
            <person name="Weaver C."/>
            <person name="Segre J.A."/>
        </authorList>
    </citation>
    <scope>NUCLEOTIDE SEQUENCE [LARGE SCALE GENOMIC DNA]</scope>
    <source>
        <strain evidence="17 20">G2A</strain>
    </source>
</reference>
<keyword evidence="6 9" id="KW-0456">Lyase</keyword>
<feature type="active site" description="For OMPdecase activity" evidence="10">
    <location>
        <position position="65"/>
    </location>
</feature>
<dbReference type="GO" id="GO:0006207">
    <property type="term" value="P:'de novo' pyrimidine nucleobase biosynthetic process"/>
    <property type="evidence" value="ECO:0007669"/>
    <property type="project" value="InterPro"/>
</dbReference>
<protein>
    <recommendedName>
        <fullName evidence="9">Orotidine 5'-phosphate decarboxylase</fullName>
        <ecNumber evidence="9">4.1.1.23</ecNumber>
    </recommendedName>
    <alternativeName>
        <fullName evidence="9">OMP decarboxylase</fullName>
        <shortName evidence="9">OMPDCase</shortName>
        <shortName evidence="9">OMPdecase</shortName>
    </alternativeName>
</protein>
<dbReference type="GO" id="GO:0044205">
    <property type="term" value="P:'de novo' UMP biosynthetic process"/>
    <property type="evidence" value="ECO:0007669"/>
    <property type="project" value="UniProtKB-UniRule"/>
</dbReference>
<dbReference type="RefSeq" id="WP_023599555.1">
    <property type="nucleotide sequence ID" value="NZ_BLMB01000004.1"/>
</dbReference>
<dbReference type="Proteomes" id="UP000488295">
    <property type="component" value="Unassembled WGS sequence"/>
</dbReference>
<evidence type="ECO:0000256" key="10">
    <source>
        <dbReference type="PIRSR" id="PIRSR614732-1"/>
    </source>
</evidence>
<dbReference type="PANTHER" id="PTHR32119:SF2">
    <property type="entry name" value="OROTIDINE 5'-PHOSPHATE DECARBOXYLASE"/>
    <property type="match status" value="1"/>
</dbReference>
<comment type="function">
    <text evidence="1 9">Catalyzes the decarboxylation of orotidine 5'-monophosphate (OMP) to uridine 5'-monophosphate (UMP).</text>
</comment>
<dbReference type="EC" id="4.1.1.23" evidence="9"/>
<evidence type="ECO:0000256" key="9">
    <source>
        <dbReference type="HAMAP-Rule" id="MF_01200"/>
    </source>
</evidence>
<dbReference type="SMART" id="SM00934">
    <property type="entry name" value="OMPdecase"/>
    <property type="match status" value="1"/>
</dbReference>
<feature type="binding site" evidence="9">
    <location>
        <begin position="60"/>
        <end position="69"/>
    </location>
    <ligand>
        <name>substrate</name>
    </ligand>
</feature>
<sequence>MSRPVIVALDLDNEKKLNELLPKLGKPENVFIKIGMELFFNEGPKIVKQLSEQGYQIFLDLKMNDIPNTVYNGAKALARLGITYTTVHALGGSQMIKAAKDGLIAGTPIDKNVPKLLAVTELTSISDEILHYEQNCNLSMNDQVLSLATTAKKAGADGVICSPLEVKNLRQKVGEDFLYVTPGIRPAGNAKDDQSRVATPLQAKEWGSTAIVVGRPITLATDPEAAYEAIKKEFN</sequence>
<evidence type="ECO:0000256" key="11">
    <source>
        <dbReference type="PIRSR" id="PIRSR614732-2"/>
    </source>
</evidence>
<dbReference type="PANTHER" id="PTHR32119">
    <property type="entry name" value="OROTIDINE 5'-PHOSPHATE DECARBOXYLASE"/>
    <property type="match status" value="1"/>
</dbReference>
<evidence type="ECO:0000313" key="17">
    <source>
        <dbReference type="EMBL" id="QIA87500.1"/>
    </source>
</evidence>
<evidence type="ECO:0000313" key="16">
    <source>
        <dbReference type="EMBL" id="PAB54309.1"/>
    </source>
</evidence>
<feature type="binding site" evidence="9 11">
    <location>
        <position position="194"/>
    </location>
    <ligand>
        <name>substrate</name>
    </ligand>
</feature>
<dbReference type="InterPro" id="IPR013785">
    <property type="entry name" value="Aldolase_TIM"/>
</dbReference>
<evidence type="ECO:0000313" key="15">
    <source>
        <dbReference type="EMBL" id="PAB53632.1"/>
    </source>
</evidence>
<feature type="binding site" evidence="9 11">
    <location>
        <position position="185"/>
    </location>
    <ligand>
        <name>substrate</name>
    </ligand>
</feature>
<comment type="catalytic activity">
    <reaction evidence="7 9 12">
        <text>orotidine 5'-phosphate + H(+) = UMP + CO2</text>
        <dbReference type="Rhea" id="RHEA:11596"/>
        <dbReference type="ChEBI" id="CHEBI:15378"/>
        <dbReference type="ChEBI" id="CHEBI:16526"/>
        <dbReference type="ChEBI" id="CHEBI:57538"/>
        <dbReference type="ChEBI" id="CHEBI:57865"/>
        <dbReference type="EC" id="4.1.1.23"/>
    </reaction>
</comment>
<feature type="domain" description="Orotidine 5'-phosphate decarboxylase" evidence="13">
    <location>
        <begin position="4"/>
        <end position="230"/>
    </location>
</feature>
<gene>
    <name evidence="9 14" type="primary">pyrF</name>
    <name evidence="15" type="ORF">A3P64_01180</name>
    <name evidence="16" type="ORF">A3Q24_08275</name>
    <name evidence="17" type="ORF">FEE39_03920</name>
    <name evidence="14" type="ORF">GJU95_03380</name>
</gene>
<dbReference type="FunFam" id="3.20.20.70:FF:000015">
    <property type="entry name" value="Orotidine 5'-phosphate decarboxylase"/>
    <property type="match status" value="1"/>
</dbReference>
<proteinExistence type="inferred from homology"/>
<keyword evidence="4 9" id="KW-0210">Decarboxylase</keyword>
<dbReference type="Proteomes" id="UP000216008">
    <property type="component" value="Unassembled WGS sequence"/>
</dbReference>
<evidence type="ECO:0000313" key="18">
    <source>
        <dbReference type="Proteomes" id="UP000216008"/>
    </source>
</evidence>
<feature type="active site" description="For OMPdecase activity" evidence="10">
    <location>
        <position position="62"/>
    </location>
</feature>
<name>A0A244CFG4_LACJH</name>
<evidence type="ECO:0000256" key="8">
    <source>
        <dbReference type="ARBA" id="ARBA00061012"/>
    </source>
</evidence>
<evidence type="ECO:0000313" key="14">
    <source>
        <dbReference type="EMBL" id="MTE02820.1"/>
    </source>
</evidence>
<dbReference type="InterPro" id="IPR018089">
    <property type="entry name" value="OMPdecase_AS"/>
</dbReference>
<reference evidence="18 19" key="1">
    <citation type="submission" date="2017-05" db="EMBL/GenBank/DDBJ databases">
        <title>Lactobacillus johnsonii from commercial turkeys.</title>
        <authorList>
            <person name="Johnson T.J."/>
            <person name="Youmans B."/>
        </authorList>
    </citation>
    <scope>NUCLEOTIDE SEQUENCE [LARGE SCALE GENOMIC DNA]</scope>
    <source>
        <strain evidence="16 18">UMNLJ114</strain>
        <strain evidence="15 19">UMNLJ54</strain>
    </source>
</reference>
<evidence type="ECO:0000313" key="19">
    <source>
        <dbReference type="Proteomes" id="UP000216448"/>
    </source>
</evidence>
<feature type="binding site" evidence="9 11">
    <location>
        <position position="123"/>
    </location>
    <ligand>
        <name>substrate</name>
    </ligand>
</feature>
<dbReference type="GO" id="GO:0004590">
    <property type="term" value="F:orotidine-5'-phosphate decarboxylase activity"/>
    <property type="evidence" value="ECO:0007669"/>
    <property type="project" value="UniProtKB-UniRule"/>
</dbReference>
<evidence type="ECO:0000313" key="20">
    <source>
        <dbReference type="Proteomes" id="UP000464749"/>
    </source>
</evidence>
<dbReference type="InterPro" id="IPR047596">
    <property type="entry name" value="OMPdecase_bac"/>
</dbReference>
<keyword evidence="5 9" id="KW-0665">Pyrimidine biosynthesis</keyword>
<dbReference type="EMBL" id="WKKC01000008">
    <property type="protein sequence ID" value="MTE02820.1"/>
    <property type="molecule type" value="Genomic_DNA"/>
</dbReference>
<feature type="active site" description="For OMPdecase activity" evidence="10">
    <location>
        <position position="60"/>
    </location>
</feature>
<evidence type="ECO:0000256" key="1">
    <source>
        <dbReference type="ARBA" id="ARBA00002356"/>
    </source>
</evidence>
<dbReference type="NCBIfam" id="TIGR01740">
    <property type="entry name" value="pyrF"/>
    <property type="match status" value="1"/>
</dbReference>
<dbReference type="EMBL" id="CP040854">
    <property type="protein sequence ID" value="QIA87500.1"/>
    <property type="molecule type" value="Genomic_DNA"/>
</dbReference>
<evidence type="ECO:0000256" key="12">
    <source>
        <dbReference type="RuleBase" id="RU000512"/>
    </source>
</evidence>
<dbReference type="InterPro" id="IPR014732">
    <property type="entry name" value="OMPdecase"/>
</dbReference>
<evidence type="ECO:0000313" key="21">
    <source>
        <dbReference type="Proteomes" id="UP000488295"/>
    </source>
</evidence>
<dbReference type="InterPro" id="IPR011060">
    <property type="entry name" value="RibuloseP-bd_barrel"/>
</dbReference>
<organism evidence="14 21">
    <name type="scientific">Lactobacillus johnsonii</name>
    <dbReference type="NCBI Taxonomy" id="33959"/>
    <lineage>
        <taxon>Bacteria</taxon>
        <taxon>Bacillati</taxon>
        <taxon>Bacillota</taxon>
        <taxon>Bacilli</taxon>
        <taxon>Lactobacillales</taxon>
        <taxon>Lactobacillaceae</taxon>
        <taxon>Lactobacillus</taxon>
    </lineage>
</organism>
<dbReference type="GO" id="GO:0005829">
    <property type="term" value="C:cytosol"/>
    <property type="evidence" value="ECO:0007669"/>
    <property type="project" value="TreeGrafter"/>
</dbReference>
<dbReference type="EMBL" id="NIBD01000045">
    <property type="protein sequence ID" value="PAB54309.1"/>
    <property type="molecule type" value="Genomic_DNA"/>
</dbReference>
<dbReference type="Proteomes" id="UP000216448">
    <property type="component" value="Unassembled WGS sequence"/>
</dbReference>
<dbReference type="UniPathway" id="UPA00070">
    <property type="reaction ID" value="UER00120"/>
</dbReference>
<feature type="binding site" evidence="9 11">
    <location>
        <position position="10"/>
    </location>
    <ligand>
        <name>substrate</name>
    </ligand>
</feature>
<evidence type="ECO:0000259" key="13">
    <source>
        <dbReference type="SMART" id="SM00934"/>
    </source>
</evidence>
<feature type="binding site" evidence="9 11">
    <location>
        <position position="214"/>
    </location>
    <ligand>
        <name>substrate</name>
    </ligand>
</feature>
<evidence type="ECO:0000256" key="2">
    <source>
        <dbReference type="ARBA" id="ARBA00004861"/>
    </source>
</evidence>
<reference evidence="14 21" key="3">
    <citation type="submission" date="2019-11" db="EMBL/GenBank/DDBJ databases">
        <title>Gastrointestinal microbiota of Peromyscus leucopus.</title>
        <authorList>
            <person name="Milovic A."/>
            <person name="Bassam K."/>
            <person name="Barbour A.G."/>
        </authorList>
    </citation>
    <scope>NUCLEOTIDE SEQUENCE [LARGE SCALE GENOMIC DNA]</scope>
    <source>
        <strain evidence="14 21">LL8</strain>
    </source>
</reference>
<feature type="binding site" evidence="9 11">
    <location>
        <position position="33"/>
    </location>
    <ligand>
        <name>substrate</name>
    </ligand>
</feature>
<dbReference type="CDD" id="cd04725">
    <property type="entry name" value="OMP_decarboxylase_like"/>
    <property type="match status" value="1"/>
</dbReference>
<feature type="binding site" evidence="9 11">
    <location>
        <position position="215"/>
    </location>
    <ligand>
        <name>substrate</name>
    </ligand>
</feature>
<comment type="subunit">
    <text evidence="3 9">Homodimer.</text>
</comment>
<evidence type="ECO:0000256" key="4">
    <source>
        <dbReference type="ARBA" id="ARBA00022793"/>
    </source>
</evidence>
<evidence type="ECO:0000256" key="7">
    <source>
        <dbReference type="ARBA" id="ARBA00049157"/>
    </source>
</evidence>